<dbReference type="EMBL" id="JACBZI010000001">
    <property type="protein sequence ID" value="NYI09088.1"/>
    <property type="molecule type" value="Genomic_DNA"/>
</dbReference>
<dbReference type="SUPFAM" id="SSF53955">
    <property type="entry name" value="Lysozyme-like"/>
    <property type="match status" value="1"/>
</dbReference>
<accession>A0A7Y9YBE7</accession>
<reference evidence="2 3" key="1">
    <citation type="submission" date="2020-07" db="EMBL/GenBank/DDBJ databases">
        <title>Sequencing the genomes of 1000 actinobacteria strains.</title>
        <authorList>
            <person name="Klenk H.-P."/>
        </authorList>
    </citation>
    <scope>NUCLEOTIDE SEQUENCE [LARGE SCALE GENOMIC DNA]</scope>
    <source>
        <strain evidence="2 3">DSM 18248</strain>
    </source>
</reference>
<dbReference type="Pfam" id="PF13406">
    <property type="entry name" value="SLT_2"/>
    <property type="match status" value="1"/>
</dbReference>
<dbReference type="GO" id="GO:0008933">
    <property type="term" value="F:peptidoglycan lytic transglycosylase activity"/>
    <property type="evidence" value="ECO:0007669"/>
    <property type="project" value="TreeGrafter"/>
</dbReference>
<dbReference type="PANTHER" id="PTHR30163">
    <property type="entry name" value="MEMBRANE-BOUND LYTIC MUREIN TRANSGLYCOSYLASE B"/>
    <property type="match status" value="1"/>
</dbReference>
<sequence>MISGPRAIVLFATLLVLATAAAFGLSRLYATPRTLDLTPPPEYVAAPVPVTADLPAATPVSGQLVDQDWLERTARRTGIPTPALRAYADAQISRVGGCDIGWTTLAGIGWVESHHGTIDGRSLTVDGRSEPPIIGVALDGVGPVAAIRATPESTAWHGDPTWEHAVGPMQFLRSSWEPWAADGDRDGVMDPHDLDDAAATAARYLCASGHDLDSGTTWASAIHSYNHAQEYVDAVHAAATAYAQRAAR</sequence>
<evidence type="ECO:0000259" key="1">
    <source>
        <dbReference type="Pfam" id="PF13406"/>
    </source>
</evidence>
<dbReference type="InterPro" id="IPR023346">
    <property type="entry name" value="Lysozyme-like_dom_sf"/>
</dbReference>
<keyword evidence="3" id="KW-1185">Reference proteome</keyword>
<evidence type="ECO:0000313" key="3">
    <source>
        <dbReference type="Proteomes" id="UP000537326"/>
    </source>
</evidence>
<dbReference type="Proteomes" id="UP000537326">
    <property type="component" value="Unassembled WGS sequence"/>
</dbReference>
<protein>
    <submittedName>
        <fullName evidence="2">Membrane-bound lytic murein transglycosylase B</fullName>
    </submittedName>
</protein>
<evidence type="ECO:0000313" key="2">
    <source>
        <dbReference type="EMBL" id="NYI09088.1"/>
    </source>
</evidence>
<dbReference type="PROSITE" id="PS00018">
    <property type="entry name" value="EF_HAND_1"/>
    <property type="match status" value="1"/>
</dbReference>
<proteinExistence type="predicted"/>
<organism evidence="2 3">
    <name type="scientific">Nocardioides marinus</name>
    <dbReference type="NCBI Taxonomy" id="374514"/>
    <lineage>
        <taxon>Bacteria</taxon>
        <taxon>Bacillati</taxon>
        <taxon>Actinomycetota</taxon>
        <taxon>Actinomycetes</taxon>
        <taxon>Propionibacteriales</taxon>
        <taxon>Nocardioidaceae</taxon>
        <taxon>Nocardioides</taxon>
    </lineage>
</organism>
<dbReference type="InterPro" id="IPR043426">
    <property type="entry name" value="MltB-like"/>
</dbReference>
<dbReference type="AlphaFoldDB" id="A0A7Y9YBE7"/>
<name>A0A7Y9YBE7_9ACTN</name>
<comment type="caution">
    <text evidence="2">The sequence shown here is derived from an EMBL/GenBank/DDBJ whole genome shotgun (WGS) entry which is preliminary data.</text>
</comment>
<dbReference type="Gene3D" id="1.10.530.10">
    <property type="match status" value="1"/>
</dbReference>
<dbReference type="PANTHER" id="PTHR30163:SF8">
    <property type="entry name" value="LYTIC MUREIN TRANSGLYCOSYLASE"/>
    <property type="match status" value="1"/>
</dbReference>
<feature type="domain" description="Transglycosylase SLT" evidence="1">
    <location>
        <begin position="162"/>
        <end position="228"/>
    </location>
</feature>
<gene>
    <name evidence="2" type="ORF">BKA05_000603</name>
</gene>
<dbReference type="InterPro" id="IPR031304">
    <property type="entry name" value="SLT_2"/>
</dbReference>
<dbReference type="RefSeq" id="WP_343045500.1">
    <property type="nucleotide sequence ID" value="NZ_BAAAPP010000002.1"/>
</dbReference>
<dbReference type="GO" id="GO:0009253">
    <property type="term" value="P:peptidoglycan catabolic process"/>
    <property type="evidence" value="ECO:0007669"/>
    <property type="project" value="TreeGrafter"/>
</dbReference>
<dbReference type="InterPro" id="IPR018247">
    <property type="entry name" value="EF_Hand_1_Ca_BS"/>
</dbReference>